<reference evidence="2 3" key="1">
    <citation type="journal article" date="2023" name="Access Microbiol">
        <title>The genome of a steinernematid-associated Pseudomonas piscis bacterium encodes the biosynthesis of insect toxins.</title>
        <authorList>
            <person name="Awori R.M."/>
            <person name="Hendre P."/>
            <person name="Amugune N.O."/>
        </authorList>
    </citation>
    <scope>NUCLEOTIDE SEQUENCE [LARGE SCALE GENOMIC DNA]</scope>
    <source>
        <strain evidence="2 3">97</strain>
    </source>
</reference>
<dbReference type="Pfam" id="PF04266">
    <property type="entry name" value="ASCH"/>
    <property type="match status" value="1"/>
</dbReference>
<evidence type="ECO:0000313" key="2">
    <source>
        <dbReference type="EMBL" id="WNH03680.1"/>
    </source>
</evidence>
<name>A0ABY9XM56_9GAMM</name>
<evidence type="ECO:0000259" key="1">
    <source>
        <dbReference type="Pfam" id="PF04266"/>
    </source>
</evidence>
<dbReference type="InterPro" id="IPR007374">
    <property type="entry name" value="ASCH_domain"/>
</dbReference>
<organism evidence="2 3">
    <name type="scientific">Xenorhabdus griffiniae</name>
    <dbReference type="NCBI Taxonomy" id="351672"/>
    <lineage>
        <taxon>Bacteria</taxon>
        <taxon>Pseudomonadati</taxon>
        <taxon>Pseudomonadota</taxon>
        <taxon>Gammaproteobacteria</taxon>
        <taxon>Enterobacterales</taxon>
        <taxon>Morganellaceae</taxon>
        <taxon>Xenorhabdus</taxon>
    </lineage>
</organism>
<gene>
    <name evidence="2" type="ORF">QL112_008405</name>
</gene>
<evidence type="ECO:0000313" key="3">
    <source>
        <dbReference type="Proteomes" id="UP001300348"/>
    </source>
</evidence>
<accession>A0ABY9XM56</accession>
<feature type="domain" description="ASCH" evidence="1">
    <location>
        <begin position="4"/>
        <end position="129"/>
    </location>
</feature>
<keyword evidence="3" id="KW-1185">Reference proteome</keyword>
<proteinExistence type="predicted"/>
<dbReference type="Proteomes" id="UP001300348">
    <property type="component" value="Chromosome"/>
</dbReference>
<dbReference type="EMBL" id="CP133647">
    <property type="protein sequence ID" value="WNH03680.1"/>
    <property type="molecule type" value="Genomic_DNA"/>
</dbReference>
<sequence>MKQLKFNGEMIDAILAGTKTQTRRPIKPQPQLDEQKLSQMGAIAEGFTLAEVVNGAWQAGFIDVGCPYGEFGDITNFTDKDGNIKGRLEITDVRVERLQDISRKDAIAEGGPPSHTSIDAVSQQFGFPDFSRSWFAQTWWSIYDKESWAANPWVWVIEFRRIE</sequence>
<dbReference type="GeneID" id="88855572"/>
<dbReference type="RefSeq" id="WP_189761089.1">
    <property type="nucleotide sequence ID" value="NZ_CAWPOC010000050.1"/>
</dbReference>
<protein>
    <recommendedName>
        <fullName evidence="1">ASCH domain-containing protein</fullName>
    </recommendedName>
</protein>